<gene>
    <name evidence="1" type="ORF">RBH19_02005</name>
</gene>
<keyword evidence="2" id="KW-1185">Reference proteome</keyword>
<organism evidence="1 2">
    <name type="scientific">Natronospira bacteriovora</name>
    <dbReference type="NCBI Taxonomy" id="3069753"/>
    <lineage>
        <taxon>Bacteria</taxon>
        <taxon>Pseudomonadati</taxon>
        <taxon>Pseudomonadota</taxon>
        <taxon>Gammaproteobacteria</taxon>
        <taxon>Natronospirales</taxon>
        <taxon>Natronospiraceae</taxon>
        <taxon>Natronospira</taxon>
    </lineage>
</organism>
<dbReference type="InterPro" id="IPR045920">
    <property type="entry name" value="DUF6339"/>
</dbReference>
<evidence type="ECO:0000313" key="1">
    <source>
        <dbReference type="EMBL" id="MDQ2068646.1"/>
    </source>
</evidence>
<dbReference type="RefSeq" id="WP_306727128.1">
    <property type="nucleotide sequence ID" value="NZ_JAVDDT010000001.1"/>
</dbReference>
<accession>A0ABU0W3V9</accession>
<sequence>MAIELFPRLTGFAAQQLWEQLQEYGNEGQRLPEYEGAHHEAVTWTATGGRRVETARLEGIRQQILDLASQNGFPGPAGDRQKTRFDAACARYLAEEARIPFPEACRREIWSYFCIILLPDVTAWRFSLGARERWVGGMRNTFETLWRRGYLIGLPHGDGPPGWEYVDRLTQDAFVQILDRTGLSAEPQVARLLAETWVELADEFGQGRMEEITREALKSLLAYRRVVNFDVLPARELEQTFKEVFLVAARQAAA</sequence>
<protein>
    <submittedName>
        <fullName evidence="1">Uncharacterized protein</fullName>
    </submittedName>
</protein>
<name>A0ABU0W3V9_9GAMM</name>
<dbReference type="EMBL" id="JAVDDT010000001">
    <property type="protein sequence ID" value="MDQ2068646.1"/>
    <property type="molecule type" value="Genomic_DNA"/>
</dbReference>
<dbReference type="Pfam" id="PF19866">
    <property type="entry name" value="DUF6339"/>
    <property type="match status" value="1"/>
</dbReference>
<comment type="caution">
    <text evidence="1">The sequence shown here is derived from an EMBL/GenBank/DDBJ whole genome shotgun (WGS) entry which is preliminary data.</text>
</comment>
<proteinExistence type="predicted"/>
<reference evidence="1 2" key="1">
    <citation type="submission" date="2023-08" db="EMBL/GenBank/DDBJ databases">
        <title>Whole-genome sequencing of halo(alkali)philic microorganisms from hypersaline lakes.</title>
        <authorList>
            <person name="Sorokin D.Y."/>
            <person name="Abbas B."/>
            <person name="Merkel A.Y."/>
        </authorList>
    </citation>
    <scope>NUCLEOTIDE SEQUENCE [LARGE SCALE GENOMIC DNA]</scope>
    <source>
        <strain evidence="1 2">AB-CW4</strain>
    </source>
</reference>
<dbReference type="Proteomes" id="UP001239019">
    <property type="component" value="Unassembled WGS sequence"/>
</dbReference>
<evidence type="ECO:0000313" key="2">
    <source>
        <dbReference type="Proteomes" id="UP001239019"/>
    </source>
</evidence>